<proteinExistence type="predicted"/>
<sequence>MDTTPDLCQSHNFQMPVRHKTLFVRPEIPTTLDGQEILELVDGNDLVLQHTITSLYVVAGALDPVRFCAALSRTLQSFPTVAGRLKRNGDEWQIDLCNGPVPVHVASSPSYHVLPHPPSTAGLALYEDPPAAAHVVQPFTHIAPYVDEVDVVAAMNGQPEAYLCSFVLTLMGDGRTAIGISLDHVLGDETTVGLFMRTLSASYIDIEAALDGPRAVSSQTTPVPGSKVSNSPPMPLFQSRSFPRFPPDPLSLEHEALVRGTAPHLLCCHPFDKFIQAIREECDETEAVTLHFEQRTVEALWERARAAVHHGAGELGQEKVTRHDALIAYLVTLQNDCSGEPPIHTIQHVMNVRLRQPPAGSSPHLLHRHPHVVGNRLQTPNIPLHCKRGNDALVGAERGAWFSESLYEIAEGAPAWPAWADEPQRAASSFPESEDIQRHGPQQSEVQDLSLEMPLEEGASPIAPYTSLGLIARAFRRGNRLSRLDKWTERYLRLSSARYKEGARRGRFSKYPAPGVVAVNSLMGVDIKDKAHFGFGPVQYYSNWSALRIFRVHNANPTVSASPGASKEQKWQDPESAVVVCFRVKIGTRKMVEDTKARDEEELKAGLA</sequence>
<name>A0ACB8RGP9_9AGAM</name>
<reference evidence="1" key="1">
    <citation type="submission" date="2021-02" db="EMBL/GenBank/DDBJ databases">
        <authorList>
            <consortium name="DOE Joint Genome Institute"/>
            <person name="Ahrendt S."/>
            <person name="Looney B.P."/>
            <person name="Miyauchi S."/>
            <person name="Morin E."/>
            <person name="Drula E."/>
            <person name="Courty P.E."/>
            <person name="Chicoki N."/>
            <person name="Fauchery L."/>
            <person name="Kohler A."/>
            <person name="Kuo A."/>
            <person name="Labutti K."/>
            <person name="Pangilinan J."/>
            <person name="Lipzen A."/>
            <person name="Riley R."/>
            <person name="Andreopoulos W."/>
            <person name="He G."/>
            <person name="Johnson J."/>
            <person name="Barry K.W."/>
            <person name="Grigoriev I.V."/>
            <person name="Nagy L."/>
            <person name="Hibbett D."/>
            <person name="Henrissat B."/>
            <person name="Matheny P.B."/>
            <person name="Labbe J."/>
            <person name="Martin F."/>
        </authorList>
    </citation>
    <scope>NUCLEOTIDE SEQUENCE</scope>
    <source>
        <strain evidence="1">FP105234-sp</strain>
    </source>
</reference>
<comment type="caution">
    <text evidence="1">The sequence shown here is derived from an EMBL/GenBank/DDBJ whole genome shotgun (WGS) entry which is preliminary data.</text>
</comment>
<organism evidence="1 2">
    <name type="scientific">Auriscalpium vulgare</name>
    <dbReference type="NCBI Taxonomy" id="40419"/>
    <lineage>
        <taxon>Eukaryota</taxon>
        <taxon>Fungi</taxon>
        <taxon>Dikarya</taxon>
        <taxon>Basidiomycota</taxon>
        <taxon>Agaricomycotina</taxon>
        <taxon>Agaricomycetes</taxon>
        <taxon>Russulales</taxon>
        <taxon>Auriscalpiaceae</taxon>
        <taxon>Auriscalpium</taxon>
    </lineage>
</organism>
<keyword evidence="2" id="KW-1185">Reference proteome</keyword>
<dbReference type="Proteomes" id="UP000814033">
    <property type="component" value="Unassembled WGS sequence"/>
</dbReference>
<evidence type="ECO:0000313" key="2">
    <source>
        <dbReference type="Proteomes" id="UP000814033"/>
    </source>
</evidence>
<accession>A0ACB8RGP9</accession>
<dbReference type="EMBL" id="MU276021">
    <property type="protein sequence ID" value="KAI0043361.1"/>
    <property type="molecule type" value="Genomic_DNA"/>
</dbReference>
<protein>
    <submittedName>
        <fullName evidence="1">Uncharacterized protein</fullName>
    </submittedName>
</protein>
<reference evidence="1" key="2">
    <citation type="journal article" date="2022" name="New Phytol.">
        <title>Evolutionary transition to the ectomycorrhizal habit in the genomes of a hyperdiverse lineage of mushroom-forming fungi.</title>
        <authorList>
            <person name="Looney B."/>
            <person name="Miyauchi S."/>
            <person name="Morin E."/>
            <person name="Drula E."/>
            <person name="Courty P.E."/>
            <person name="Kohler A."/>
            <person name="Kuo A."/>
            <person name="LaButti K."/>
            <person name="Pangilinan J."/>
            <person name="Lipzen A."/>
            <person name="Riley R."/>
            <person name="Andreopoulos W."/>
            <person name="He G."/>
            <person name="Johnson J."/>
            <person name="Nolan M."/>
            <person name="Tritt A."/>
            <person name="Barry K.W."/>
            <person name="Grigoriev I.V."/>
            <person name="Nagy L.G."/>
            <person name="Hibbett D."/>
            <person name="Henrissat B."/>
            <person name="Matheny P.B."/>
            <person name="Labbe J."/>
            <person name="Martin F.M."/>
        </authorList>
    </citation>
    <scope>NUCLEOTIDE SEQUENCE</scope>
    <source>
        <strain evidence="1">FP105234-sp</strain>
    </source>
</reference>
<evidence type="ECO:0000313" key="1">
    <source>
        <dbReference type="EMBL" id="KAI0043361.1"/>
    </source>
</evidence>
<gene>
    <name evidence="1" type="ORF">FA95DRAFT_1609436</name>
</gene>